<dbReference type="InterPro" id="IPR007210">
    <property type="entry name" value="ABC_Gly_betaine_transp_sub-bd"/>
</dbReference>
<dbReference type="Gene3D" id="3.40.190.10">
    <property type="entry name" value="Periplasmic binding protein-like II"/>
    <property type="match status" value="1"/>
</dbReference>
<gene>
    <name evidence="3" type="ORF">GCM10017771_64810</name>
</gene>
<keyword evidence="4" id="KW-1185">Reference proteome</keyword>
<proteinExistence type="predicted"/>
<feature type="signal peptide" evidence="1">
    <location>
        <begin position="1"/>
        <end position="21"/>
    </location>
</feature>
<comment type="caution">
    <text evidence="3">The sequence shown here is derived from an EMBL/GenBank/DDBJ whole genome shotgun (WGS) entry which is preliminary data.</text>
</comment>
<dbReference type="Gene3D" id="3.40.190.120">
    <property type="entry name" value="Osmoprotection protein (prox), domain 2"/>
    <property type="match status" value="1"/>
</dbReference>
<dbReference type="Pfam" id="PF04069">
    <property type="entry name" value="OpuAC"/>
    <property type="match status" value="1"/>
</dbReference>
<evidence type="ECO:0000313" key="4">
    <source>
        <dbReference type="Proteomes" id="UP000603227"/>
    </source>
</evidence>
<reference evidence="3" key="2">
    <citation type="submission" date="2020-09" db="EMBL/GenBank/DDBJ databases">
        <authorList>
            <person name="Sun Q."/>
            <person name="Zhou Y."/>
        </authorList>
    </citation>
    <scope>NUCLEOTIDE SEQUENCE</scope>
    <source>
        <strain evidence="3">CGMCC 4.7403</strain>
    </source>
</reference>
<keyword evidence="1" id="KW-0732">Signal</keyword>
<dbReference type="RefSeq" id="WP_229914169.1">
    <property type="nucleotide sequence ID" value="NZ_BNAT01000028.1"/>
</dbReference>
<name>A0A918ZCP4_9ACTN</name>
<dbReference type="AlphaFoldDB" id="A0A918ZCP4"/>
<dbReference type="Proteomes" id="UP000603227">
    <property type="component" value="Unassembled WGS sequence"/>
</dbReference>
<evidence type="ECO:0000256" key="1">
    <source>
        <dbReference type="SAM" id="SignalP"/>
    </source>
</evidence>
<dbReference type="EMBL" id="BNAT01000028">
    <property type="protein sequence ID" value="GHE44625.1"/>
    <property type="molecule type" value="Genomic_DNA"/>
</dbReference>
<organism evidence="3 4">
    <name type="scientific">Streptomyces capitiformicae</name>
    <dbReference type="NCBI Taxonomy" id="2014920"/>
    <lineage>
        <taxon>Bacteria</taxon>
        <taxon>Bacillati</taxon>
        <taxon>Actinomycetota</taxon>
        <taxon>Actinomycetes</taxon>
        <taxon>Kitasatosporales</taxon>
        <taxon>Streptomycetaceae</taxon>
        <taxon>Streptomyces</taxon>
    </lineage>
</organism>
<evidence type="ECO:0000313" key="3">
    <source>
        <dbReference type="EMBL" id="GHE44625.1"/>
    </source>
</evidence>
<sequence>MLRTLALAASSLVLLSGCAGASTSGTTVSAADRQEATVIGTDRSAESRVVAALYGELLTAAGQEVRSAPTTYASAADAVKAVLAGEVGLAPAYETATLRALPRGDTLPGNMAATLSMALPPGIVALKPAAAERGVVLAVTRATARRHSLRNLADLSRTGGRLTLGGPASTDPDAPSASSLKKAYGVTLAPAGPSRTADVLALRGTAPSIREDGLVVLTDPKSVIPPEHVFPLISAPNADPTARRALVGVNARLTTEQLAGLVASVDAGRAPGEVARTWLRAEALLS</sequence>
<dbReference type="PROSITE" id="PS51257">
    <property type="entry name" value="PROKAR_LIPOPROTEIN"/>
    <property type="match status" value="1"/>
</dbReference>
<dbReference type="SUPFAM" id="SSF53850">
    <property type="entry name" value="Periplasmic binding protein-like II"/>
    <property type="match status" value="1"/>
</dbReference>
<reference evidence="3" key="1">
    <citation type="journal article" date="2014" name="Int. J. Syst. Evol. Microbiol.">
        <title>Complete genome sequence of Corynebacterium casei LMG S-19264T (=DSM 44701T), isolated from a smear-ripened cheese.</title>
        <authorList>
            <consortium name="US DOE Joint Genome Institute (JGI-PGF)"/>
            <person name="Walter F."/>
            <person name="Albersmeier A."/>
            <person name="Kalinowski J."/>
            <person name="Ruckert C."/>
        </authorList>
    </citation>
    <scope>NUCLEOTIDE SEQUENCE</scope>
    <source>
        <strain evidence="3">CGMCC 4.7403</strain>
    </source>
</reference>
<dbReference type="GO" id="GO:0022857">
    <property type="term" value="F:transmembrane transporter activity"/>
    <property type="evidence" value="ECO:0007669"/>
    <property type="project" value="InterPro"/>
</dbReference>
<dbReference type="GO" id="GO:0043190">
    <property type="term" value="C:ATP-binding cassette (ABC) transporter complex"/>
    <property type="evidence" value="ECO:0007669"/>
    <property type="project" value="InterPro"/>
</dbReference>
<feature type="domain" description="ABC-type glycine betaine transport system substrate-binding" evidence="2">
    <location>
        <begin position="38"/>
        <end position="280"/>
    </location>
</feature>
<protein>
    <recommendedName>
        <fullName evidence="2">ABC-type glycine betaine transport system substrate-binding domain-containing protein</fullName>
    </recommendedName>
</protein>
<feature type="chain" id="PRO_5038603336" description="ABC-type glycine betaine transport system substrate-binding domain-containing protein" evidence="1">
    <location>
        <begin position="22"/>
        <end position="286"/>
    </location>
</feature>
<accession>A0A918ZCP4</accession>
<evidence type="ECO:0000259" key="2">
    <source>
        <dbReference type="Pfam" id="PF04069"/>
    </source>
</evidence>